<reference evidence="6 7" key="1">
    <citation type="submission" date="2023-11" db="EMBL/GenBank/DDBJ databases">
        <authorList>
            <person name="Xu M."/>
            <person name="Jiang T."/>
        </authorList>
    </citation>
    <scope>NUCLEOTIDE SEQUENCE [LARGE SCALE GENOMIC DNA]</scope>
    <source>
        <strain evidence="6 7">SD</strain>
    </source>
</reference>
<keyword evidence="2" id="KW-0012">Acyltransferase</keyword>
<dbReference type="InterPro" id="IPR016039">
    <property type="entry name" value="Thiolase-like"/>
</dbReference>
<evidence type="ECO:0000259" key="4">
    <source>
        <dbReference type="Pfam" id="PF08541"/>
    </source>
</evidence>
<accession>A0ABU4VLZ5</accession>
<dbReference type="Proteomes" id="UP001277761">
    <property type="component" value="Unassembled WGS sequence"/>
</dbReference>
<evidence type="ECO:0000313" key="7">
    <source>
        <dbReference type="Proteomes" id="UP001277761"/>
    </source>
</evidence>
<keyword evidence="7" id="KW-1185">Reference proteome</keyword>
<sequence length="355" mass="36912">MSTTNGGDAPLPVSAPATAGERGRPTRVAPLGIGLAVPAGVVSSTEIERRLGLDAGWIQARTHIEERRWLAPDAKLADLATDAGRQALADAGVEADEVDLVIAATITPDEITPALAVIVAAQLEAHRAGGYDIHSGCSGFVTALATATAMVEAGRARTVLVVAAEAMSRITNHEDRATAGLLADGAGAVVIRGAYDEGVGRIGPSVFGSDGGLGGTVWVPTDRPSVYDERYTRGKDNTVVMNGHETYLTAVRHHEQLVLDTVAADGATLDDIDLFVLHQANGRILEAVRKRLGLEPDRLVNLIGQRGNTSAATVVIALADLHAQGRLQHGTRVVLAAFGSGLAWAGMSLTWEGGR</sequence>
<dbReference type="PANTHER" id="PTHR34069:SF2">
    <property type="entry name" value="BETA-KETOACYL-[ACYL-CARRIER-PROTEIN] SYNTHASE III"/>
    <property type="match status" value="1"/>
</dbReference>
<dbReference type="EMBL" id="JAXAVX010000009">
    <property type="protein sequence ID" value="MDX8152861.1"/>
    <property type="molecule type" value="Genomic_DNA"/>
</dbReference>
<dbReference type="NCBIfam" id="NF006829">
    <property type="entry name" value="PRK09352.1"/>
    <property type="match status" value="1"/>
</dbReference>
<proteinExistence type="predicted"/>
<comment type="caution">
    <text evidence="6">The sequence shown here is derived from an EMBL/GenBank/DDBJ whole genome shotgun (WGS) entry which is preliminary data.</text>
</comment>
<keyword evidence="1" id="KW-0808">Transferase</keyword>
<name>A0ABU4VLZ5_9ACTN</name>
<feature type="domain" description="Beta-ketoacyl-[acyl-carrier-protein] synthase III C-terminal" evidence="4">
    <location>
        <begin position="264"/>
        <end position="351"/>
    </location>
</feature>
<dbReference type="InterPro" id="IPR013747">
    <property type="entry name" value="ACP_syn_III_C"/>
</dbReference>
<dbReference type="InterPro" id="IPR013751">
    <property type="entry name" value="ACP_syn_III_N"/>
</dbReference>
<evidence type="ECO:0000313" key="6">
    <source>
        <dbReference type="EMBL" id="MDX8152861.1"/>
    </source>
</evidence>
<dbReference type="PANTHER" id="PTHR34069">
    <property type="entry name" value="3-OXOACYL-[ACYL-CARRIER-PROTEIN] SYNTHASE 3"/>
    <property type="match status" value="1"/>
</dbReference>
<evidence type="ECO:0000256" key="2">
    <source>
        <dbReference type="ARBA" id="ARBA00023315"/>
    </source>
</evidence>
<evidence type="ECO:0000256" key="1">
    <source>
        <dbReference type="ARBA" id="ARBA00022679"/>
    </source>
</evidence>
<dbReference type="CDD" id="cd00830">
    <property type="entry name" value="KAS_III"/>
    <property type="match status" value="1"/>
</dbReference>
<evidence type="ECO:0000259" key="5">
    <source>
        <dbReference type="Pfam" id="PF08545"/>
    </source>
</evidence>
<dbReference type="RefSeq" id="WP_319955016.1">
    <property type="nucleotide sequence ID" value="NZ_JAXAVX010000009.1"/>
</dbReference>
<feature type="domain" description="Beta-ketoacyl-[acyl-carrier-protein] synthase III N-terminal" evidence="5">
    <location>
        <begin position="131"/>
        <end position="211"/>
    </location>
</feature>
<protein>
    <submittedName>
        <fullName evidence="6">Ketoacyl-ACP synthase III</fullName>
    </submittedName>
</protein>
<dbReference type="SUPFAM" id="SSF53901">
    <property type="entry name" value="Thiolase-like"/>
    <property type="match status" value="1"/>
</dbReference>
<gene>
    <name evidence="6" type="ORF">SK069_14765</name>
</gene>
<dbReference type="Gene3D" id="3.40.47.10">
    <property type="match status" value="1"/>
</dbReference>
<organism evidence="6 7">
    <name type="scientific">Patulibacter brassicae</name>
    <dbReference type="NCBI Taxonomy" id="1705717"/>
    <lineage>
        <taxon>Bacteria</taxon>
        <taxon>Bacillati</taxon>
        <taxon>Actinomycetota</taxon>
        <taxon>Thermoleophilia</taxon>
        <taxon>Solirubrobacterales</taxon>
        <taxon>Patulibacteraceae</taxon>
        <taxon>Patulibacter</taxon>
    </lineage>
</organism>
<dbReference type="Pfam" id="PF08541">
    <property type="entry name" value="ACP_syn_III_C"/>
    <property type="match status" value="1"/>
</dbReference>
<dbReference type="Pfam" id="PF08545">
    <property type="entry name" value="ACP_syn_III"/>
    <property type="match status" value="1"/>
</dbReference>
<feature type="region of interest" description="Disordered" evidence="3">
    <location>
        <begin position="1"/>
        <end position="25"/>
    </location>
</feature>
<evidence type="ECO:0000256" key="3">
    <source>
        <dbReference type="SAM" id="MobiDB-lite"/>
    </source>
</evidence>